<dbReference type="PANTHER" id="PTHR47331:SF4">
    <property type="entry name" value="PEPTIDASE S1 DOMAIN-CONTAINING PROTEIN"/>
    <property type="match status" value="1"/>
</dbReference>
<feature type="region of interest" description="Disordered" evidence="1">
    <location>
        <begin position="704"/>
        <end position="725"/>
    </location>
</feature>
<name>A0A6P8N1T6_9HYME</name>
<organism evidence="3 4">
    <name type="scientific">Bombus bifarius</name>
    <dbReference type="NCBI Taxonomy" id="103933"/>
    <lineage>
        <taxon>Eukaryota</taxon>
        <taxon>Metazoa</taxon>
        <taxon>Ecdysozoa</taxon>
        <taxon>Arthropoda</taxon>
        <taxon>Hexapoda</taxon>
        <taxon>Insecta</taxon>
        <taxon>Pterygota</taxon>
        <taxon>Neoptera</taxon>
        <taxon>Endopterygota</taxon>
        <taxon>Hymenoptera</taxon>
        <taxon>Apocrita</taxon>
        <taxon>Aculeata</taxon>
        <taxon>Apoidea</taxon>
        <taxon>Anthophila</taxon>
        <taxon>Apidae</taxon>
        <taxon>Bombus</taxon>
        <taxon>Pyrobombus</taxon>
    </lineage>
</organism>
<dbReference type="CDD" id="cd01644">
    <property type="entry name" value="RT_pepA17"/>
    <property type="match status" value="1"/>
</dbReference>
<dbReference type="Pfam" id="PF05380">
    <property type="entry name" value="Peptidase_A17"/>
    <property type="match status" value="1"/>
</dbReference>
<protein>
    <submittedName>
        <fullName evidence="4">Uncharacterized protein LOC117213432</fullName>
    </submittedName>
</protein>
<proteinExistence type="predicted"/>
<dbReference type="Pfam" id="PF18701">
    <property type="entry name" value="DUF5641"/>
    <property type="match status" value="1"/>
</dbReference>
<dbReference type="GO" id="GO:0042575">
    <property type="term" value="C:DNA polymerase complex"/>
    <property type="evidence" value="ECO:0007669"/>
    <property type="project" value="UniProtKB-ARBA"/>
</dbReference>
<evidence type="ECO:0000313" key="4">
    <source>
        <dbReference type="RefSeq" id="XP_033314664.1"/>
    </source>
</evidence>
<dbReference type="InterPro" id="IPR012337">
    <property type="entry name" value="RNaseH-like_sf"/>
</dbReference>
<dbReference type="PANTHER" id="PTHR47331">
    <property type="entry name" value="PHD-TYPE DOMAIN-CONTAINING PROTEIN"/>
    <property type="match status" value="1"/>
</dbReference>
<dbReference type="SUPFAM" id="SSF56672">
    <property type="entry name" value="DNA/RNA polymerases"/>
    <property type="match status" value="1"/>
</dbReference>
<dbReference type="InterPro" id="IPR043502">
    <property type="entry name" value="DNA/RNA_pol_sf"/>
</dbReference>
<dbReference type="GO" id="GO:0071897">
    <property type="term" value="P:DNA biosynthetic process"/>
    <property type="evidence" value="ECO:0007669"/>
    <property type="project" value="UniProtKB-ARBA"/>
</dbReference>
<feature type="domain" description="DUF5641" evidence="2">
    <location>
        <begin position="623"/>
        <end position="699"/>
    </location>
</feature>
<evidence type="ECO:0000256" key="1">
    <source>
        <dbReference type="SAM" id="MobiDB-lite"/>
    </source>
</evidence>
<gene>
    <name evidence="4" type="primary">LOC117213432</name>
</gene>
<sequence length="725" mass="82746">MSKISPDNTDEGGYYLPHHAVIKAASETTKRRVVFDGSAASSTGVSLNDTLYRGSKLQEDLFNILLRFRLHQYVLTGNIEKMYRKFLVRPEDRQYQQIVWRNKEGEIEIYQLNTVTFGLSAAPYLALRCLKQLADDEGHRFPRASSALRRDFYVDDALTGADTKEEVLPLRKELTELLQSAGLNIREWASNDQSILQGISEQDKSRRLQLVEYQTLKTLGIFWDSKDDAILYSVEANAKTSWVTERSISSVIARIYDPLGLLAPVIVRAKIILRVWSLKVDWDEALPADLHSEWNRYYTKLSLLNEVQFPRKTIIKTLIEIELHSFCDASERAYGVCVYLRSLDHYGNVQTRLLTAKSKVAPLKTQTIPRLELSGALLLTSLIAIIRQALHIEVKRTVYWTDSTIVLQWINSSPHTLKTFVANRVAEIQNKTSFTDWRHVPTNDNPAGLISRGQSAEDFLQPNMWQTGPRWLQQPEECWPMWSPTRLANLPEQKAATCLATTPVDNSLLDRFSSWPRELYELLKSEDHIEKVITFLANKQIEWHFIPPHSPHFGGLWEAAVKSFKYHFRRIVGNELFTFEQFNTLVIEIEAVLNSRLLTPISTDPKDLLVLTPGHFLIGESLMSEYLNQLNNHSKWTKGGHNIQEGTIVLLGEDNVPSMHWPLGRVVKVYPEADGIIRTATVQTSSSLLDRGVKRLVPLPCQSVQDESGQSLTSKEVDHTPTYRT</sequence>
<dbReference type="SUPFAM" id="SSF53098">
    <property type="entry name" value="Ribonuclease H-like"/>
    <property type="match status" value="1"/>
</dbReference>
<dbReference type="KEGG" id="bbif:117213432"/>
<dbReference type="GO" id="GO:0003676">
    <property type="term" value="F:nucleic acid binding"/>
    <property type="evidence" value="ECO:0007669"/>
    <property type="project" value="InterPro"/>
</dbReference>
<dbReference type="InterPro" id="IPR008042">
    <property type="entry name" value="Retrotrans_Pao"/>
</dbReference>
<dbReference type="GeneID" id="117213432"/>
<keyword evidence="3" id="KW-1185">Reference proteome</keyword>
<dbReference type="AlphaFoldDB" id="A0A6P8N1T6"/>
<reference evidence="4" key="1">
    <citation type="submission" date="2025-08" db="UniProtKB">
        <authorList>
            <consortium name="RefSeq"/>
        </authorList>
    </citation>
    <scope>IDENTIFICATION</scope>
    <source>
        <tissue evidence="4">Muscle</tissue>
    </source>
</reference>
<dbReference type="Gene3D" id="3.30.420.10">
    <property type="entry name" value="Ribonuclease H-like superfamily/Ribonuclease H"/>
    <property type="match status" value="1"/>
</dbReference>
<accession>A0A6P8N1T6</accession>
<dbReference type="InterPro" id="IPR040676">
    <property type="entry name" value="DUF5641"/>
</dbReference>
<dbReference type="InterPro" id="IPR036397">
    <property type="entry name" value="RNaseH_sf"/>
</dbReference>
<evidence type="ECO:0000313" key="3">
    <source>
        <dbReference type="Proteomes" id="UP000515164"/>
    </source>
</evidence>
<feature type="compositionally biased region" description="Basic and acidic residues" evidence="1">
    <location>
        <begin position="715"/>
        <end position="725"/>
    </location>
</feature>
<dbReference type="RefSeq" id="XP_033314664.1">
    <property type="nucleotide sequence ID" value="XM_033458773.1"/>
</dbReference>
<feature type="compositionally biased region" description="Polar residues" evidence="1">
    <location>
        <begin position="704"/>
        <end position="714"/>
    </location>
</feature>
<dbReference type="Proteomes" id="UP000515164">
    <property type="component" value="Unplaced"/>
</dbReference>
<evidence type="ECO:0000259" key="2">
    <source>
        <dbReference type="Pfam" id="PF18701"/>
    </source>
</evidence>